<comment type="caution">
    <text evidence="4">The sequence shown here is derived from an EMBL/GenBank/DDBJ whole genome shotgun (WGS) entry which is preliminary data.</text>
</comment>
<dbReference type="SUPFAM" id="SSF55781">
    <property type="entry name" value="GAF domain-like"/>
    <property type="match status" value="1"/>
</dbReference>
<dbReference type="SUPFAM" id="SSF46785">
    <property type="entry name" value="Winged helix' DNA-binding domain"/>
    <property type="match status" value="1"/>
</dbReference>
<dbReference type="SMART" id="SM00346">
    <property type="entry name" value="HTH_ICLR"/>
    <property type="match status" value="1"/>
</dbReference>
<dbReference type="PANTHER" id="PTHR30136:SF35">
    <property type="entry name" value="HTH-TYPE TRANSCRIPTIONAL REGULATOR RV1719"/>
    <property type="match status" value="1"/>
</dbReference>
<dbReference type="PANTHER" id="PTHR30136">
    <property type="entry name" value="HELIX-TURN-HELIX TRANSCRIPTIONAL REGULATOR, ICLR FAMILY"/>
    <property type="match status" value="1"/>
</dbReference>
<keyword evidence="2" id="KW-0238">DNA-binding</keyword>
<dbReference type="OrthoDB" id="9778379at2"/>
<dbReference type="EMBL" id="LGTO01000007">
    <property type="protein sequence ID" value="KNE18782.1"/>
    <property type="molecule type" value="Genomic_DNA"/>
</dbReference>
<dbReference type="GO" id="GO:0003700">
    <property type="term" value="F:DNA-binding transcription factor activity"/>
    <property type="evidence" value="ECO:0007669"/>
    <property type="project" value="TreeGrafter"/>
</dbReference>
<dbReference type="PROSITE" id="PS51077">
    <property type="entry name" value="HTH_ICLR"/>
    <property type="match status" value="1"/>
</dbReference>
<dbReference type="InterPro" id="IPR050707">
    <property type="entry name" value="HTH_MetabolicPath_Reg"/>
</dbReference>
<dbReference type="GO" id="GO:0003677">
    <property type="term" value="F:DNA binding"/>
    <property type="evidence" value="ECO:0007669"/>
    <property type="project" value="UniProtKB-KW"/>
</dbReference>
<dbReference type="InterPro" id="IPR005471">
    <property type="entry name" value="Tscrpt_reg_IclR_N"/>
</dbReference>
<dbReference type="InterPro" id="IPR029016">
    <property type="entry name" value="GAF-like_dom_sf"/>
</dbReference>
<keyword evidence="3" id="KW-0804">Transcription</keyword>
<dbReference type="AlphaFoldDB" id="A0A0L0QJN6"/>
<keyword evidence="5" id="KW-1185">Reference proteome</keyword>
<sequence length="250" mass="28128">MSVKSAKRVIEIFELLSRHQQGLTIKEVSEKLNVPQSSTFNLLKTLSTEGYVRQDMLKKYRLGEKLIPLGTIAMESLDIYSIGLPHLQKLMNTVQETIFMSVLSGDELVYIAKIDTNRSIRTSAQPGSKKPLYCTGLGKAFLAFLPEQKREELLQSMELKPITEKTIVNKEELITQLKQFNKNGYSIDDEESEEGLYCLAAPIFGSDRQIVAAISAAGPKERMLSRKDFITQQLMGSARKISESIGYIEQ</sequence>
<evidence type="ECO:0000313" key="5">
    <source>
        <dbReference type="Proteomes" id="UP000036780"/>
    </source>
</evidence>
<evidence type="ECO:0000313" key="4">
    <source>
        <dbReference type="EMBL" id="KNE18782.1"/>
    </source>
</evidence>
<dbReference type="Pfam" id="PF09339">
    <property type="entry name" value="HTH_IclR"/>
    <property type="match status" value="1"/>
</dbReference>
<dbReference type="InterPro" id="IPR036388">
    <property type="entry name" value="WH-like_DNA-bd_sf"/>
</dbReference>
<dbReference type="InterPro" id="IPR014757">
    <property type="entry name" value="Tscrpt_reg_IclR_C"/>
</dbReference>
<gene>
    <name evidence="4" type="ORF">AFK71_09250</name>
</gene>
<evidence type="ECO:0000256" key="1">
    <source>
        <dbReference type="ARBA" id="ARBA00023015"/>
    </source>
</evidence>
<dbReference type="InterPro" id="IPR036390">
    <property type="entry name" value="WH_DNA-bd_sf"/>
</dbReference>
<dbReference type="PROSITE" id="PS51078">
    <property type="entry name" value="ICLR_ED"/>
    <property type="match status" value="1"/>
</dbReference>
<dbReference type="PATRIC" id="fig|1473.5.peg.314"/>
<evidence type="ECO:0000256" key="3">
    <source>
        <dbReference type="ARBA" id="ARBA00023163"/>
    </source>
</evidence>
<dbReference type="RefSeq" id="WP_050351266.1">
    <property type="nucleotide sequence ID" value="NZ_CP073011.1"/>
</dbReference>
<dbReference type="GO" id="GO:0045892">
    <property type="term" value="P:negative regulation of DNA-templated transcription"/>
    <property type="evidence" value="ECO:0007669"/>
    <property type="project" value="TreeGrafter"/>
</dbReference>
<accession>A0A0L0QJN6</accession>
<keyword evidence="1" id="KW-0805">Transcription regulation</keyword>
<reference evidence="5" key="1">
    <citation type="submission" date="2015-07" db="EMBL/GenBank/DDBJ databases">
        <title>Fjat-10053 dsm26.</title>
        <authorList>
            <person name="Liu B."/>
            <person name="Wang J."/>
            <person name="Zhu Y."/>
            <person name="Liu G."/>
            <person name="Chen Q."/>
            <person name="Chen Z."/>
            <person name="Lan J."/>
            <person name="Che J."/>
            <person name="Ge C."/>
            <person name="Shi H."/>
            <person name="Pan Z."/>
            <person name="Liu X."/>
        </authorList>
    </citation>
    <scope>NUCLEOTIDE SEQUENCE [LARGE SCALE GENOMIC DNA]</scope>
    <source>
        <strain evidence="5">DSM 26</strain>
    </source>
</reference>
<evidence type="ECO:0000256" key="2">
    <source>
        <dbReference type="ARBA" id="ARBA00023125"/>
    </source>
</evidence>
<dbReference type="GeneID" id="66871738"/>
<dbReference type="Gene3D" id="3.30.450.40">
    <property type="match status" value="1"/>
</dbReference>
<proteinExistence type="predicted"/>
<organism evidence="4 5">
    <name type="scientific">Virgibacillus pantothenticus</name>
    <dbReference type="NCBI Taxonomy" id="1473"/>
    <lineage>
        <taxon>Bacteria</taxon>
        <taxon>Bacillati</taxon>
        <taxon>Bacillota</taxon>
        <taxon>Bacilli</taxon>
        <taxon>Bacillales</taxon>
        <taxon>Bacillaceae</taxon>
        <taxon>Virgibacillus</taxon>
    </lineage>
</organism>
<dbReference type="Proteomes" id="UP000036780">
    <property type="component" value="Unassembled WGS sequence"/>
</dbReference>
<dbReference type="Pfam" id="PF01614">
    <property type="entry name" value="IclR_C"/>
    <property type="match status" value="1"/>
</dbReference>
<dbReference type="Gene3D" id="1.10.10.10">
    <property type="entry name" value="Winged helix-like DNA-binding domain superfamily/Winged helix DNA-binding domain"/>
    <property type="match status" value="1"/>
</dbReference>
<name>A0A0L0QJN6_VIRPA</name>
<protein>
    <submittedName>
        <fullName evidence="4">IclR family transcriptional regulator</fullName>
    </submittedName>
</protein>